<dbReference type="InterPro" id="IPR013022">
    <property type="entry name" value="Xyl_isomerase-like_TIM-brl"/>
</dbReference>
<dbReference type="Gene3D" id="3.20.20.150">
    <property type="entry name" value="Divalent-metal-dependent TIM barrel enzymes"/>
    <property type="match status" value="1"/>
</dbReference>
<evidence type="ECO:0000313" key="3">
    <source>
        <dbReference type="Proteomes" id="UP001596044"/>
    </source>
</evidence>
<dbReference type="InterPro" id="IPR036237">
    <property type="entry name" value="Xyl_isomerase-like_sf"/>
</dbReference>
<dbReference type="PANTHER" id="PTHR12110">
    <property type="entry name" value="HYDROXYPYRUVATE ISOMERASE"/>
    <property type="match status" value="1"/>
</dbReference>
<dbReference type="RefSeq" id="WP_270884830.1">
    <property type="nucleotide sequence ID" value="NZ_JAQFVF010000080.1"/>
</dbReference>
<dbReference type="InterPro" id="IPR050312">
    <property type="entry name" value="IolE/XylAMocC-like"/>
</dbReference>
<evidence type="ECO:0000259" key="1">
    <source>
        <dbReference type="Pfam" id="PF01261"/>
    </source>
</evidence>
<keyword evidence="3" id="KW-1185">Reference proteome</keyword>
<feature type="domain" description="Xylose isomerase-like TIM barrel" evidence="1">
    <location>
        <begin position="24"/>
        <end position="265"/>
    </location>
</feature>
<keyword evidence="2" id="KW-0413">Isomerase</keyword>
<reference evidence="3" key="1">
    <citation type="journal article" date="2019" name="Int. J. Syst. Evol. Microbiol.">
        <title>The Global Catalogue of Microorganisms (GCM) 10K type strain sequencing project: providing services to taxonomists for standard genome sequencing and annotation.</title>
        <authorList>
            <consortium name="The Broad Institute Genomics Platform"/>
            <consortium name="The Broad Institute Genome Sequencing Center for Infectious Disease"/>
            <person name="Wu L."/>
            <person name="Ma J."/>
        </authorList>
    </citation>
    <scope>NUCLEOTIDE SEQUENCE [LARGE SCALE GENOMIC DNA]</scope>
    <source>
        <strain evidence="3">KACC 11904</strain>
    </source>
</reference>
<dbReference type="PANTHER" id="PTHR12110:SF41">
    <property type="entry name" value="INOSOSE DEHYDRATASE"/>
    <property type="match status" value="1"/>
</dbReference>
<evidence type="ECO:0000313" key="2">
    <source>
        <dbReference type="EMBL" id="MFC5449837.1"/>
    </source>
</evidence>
<dbReference type="EMBL" id="JBHSMJ010000022">
    <property type="protein sequence ID" value="MFC5449837.1"/>
    <property type="molecule type" value="Genomic_DNA"/>
</dbReference>
<sequence length="286" mass="32308">MSLLIGLQVFSIRKELAKDFWGTLEKVAEIGYRNIEFANHTAGTDYGVGFHIDADTLKQGLDRLGLKAISAHVHPMSLDIIDGTIDYHQAIGNKSLVCGIGFWKNKDDVLAFSKQLNLIGEKCRKKGMDFYYHNHFMEFQAFGGQTVMDLILEHTDKDFVKIEFDTYWAIRGGIDPVAYLSKMGDRCDLIHQKDLTVAANPANVFETIGHSTEIDADRFREFSKVEYFTEVGEGTIDIRSIIKEAKKIGAAKYIIVEQDHSSRNELDSIAISYRNLTKLLDESISQ</sequence>
<gene>
    <name evidence="2" type="ORF">ACFPOG_16410</name>
</gene>
<accession>A0ABW0KAZ5</accession>
<dbReference type="Proteomes" id="UP001596044">
    <property type="component" value="Unassembled WGS sequence"/>
</dbReference>
<protein>
    <submittedName>
        <fullName evidence="2">Sugar phosphate isomerase/epimerase</fullName>
    </submittedName>
</protein>
<name>A0ABW0KAZ5_9BACL</name>
<dbReference type="Pfam" id="PF01261">
    <property type="entry name" value="AP_endonuc_2"/>
    <property type="match status" value="1"/>
</dbReference>
<comment type="caution">
    <text evidence="2">The sequence shown here is derived from an EMBL/GenBank/DDBJ whole genome shotgun (WGS) entry which is preliminary data.</text>
</comment>
<proteinExistence type="predicted"/>
<dbReference type="SUPFAM" id="SSF51658">
    <property type="entry name" value="Xylose isomerase-like"/>
    <property type="match status" value="1"/>
</dbReference>
<dbReference type="GO" id="GO:0016853">
    <property type="term" value="F:isomerase activity"/>
    <property type="evidence" value="ECO:0007669"/>
    <property type="project" value="UniProtKB-KW"/>
</dbReference>
<organism evidence="2 3">
    <name type="scientific">Paenibacillus aestuarii</name>
    <dbReference type="NCBI Taxonomy" id="516965"/>
    <lineage>
        <taxon>Bacteria</taxon>
        <taxon>Bacillati</taxon>
        <taxon>Bacillota</taxon>
        <taxon>Bacilli</taxon>
        <taxon>Bacillales</taxon>
        <taxon>Paenibacillaceae</taxon>
        <taxon>Paenibacillus</taxon>
    </lineage>
</organism>